<sequence length="338" mass="35398">MNPVGSVSELENAVGKPVSAMMLKTIDHLDEHCRTILAVSTAAVLGYVDRDGVQRTRLLGGAPGFAKVTAPTRLDLGFPDDAAAGGASLLMLVPGWRETLRINGTVGADGFTVREAYLHCGKAVIRAGLWNPAAPVAPAAAAAEDDAAAIGPAAAAFLGAAPFAVISSRDEDGRADSSPRGDPAGDLRLLGPTTVAIADRPGNRRTDTLHNIVAHPEVAVLALVPGDDRTLELTGTATISTDTDLREQLAERGKAPKAVVVVEVSRVRLARSEGIATAALWDTGRHVDRDALPRPSAVWTDHVKRNTTGGVGARVLRAVANERVMRAGVDLDYRQNLY</sequence>
<reference evidence="3 4" key="1">
    <citation type="submission" date="2018-12" db="EMBL/GenBank/DDBJ databases">
        <authorList>
            <consortium name="Pathogen Informatics"/>
        </authorList>
    </citation>
    <scope>NUCLEOTIDE SEQUENCE [LARGE SCALE GENOMIC DNA]</scope>
    <source>
        <strain evidence="3 4">NCTC10741</strain>
    </source>
</reference>
<protein>
    <submittedName>
        <fullName evidence="3">Pyridoxamine 5'-phosphate oxidase, FMN-binding family</fullName>
    </submittedName>
</protein>
<gene>
    <name evidence="3" type="ORF">NCTC10741_00031</name>
</gene>
<dbReference type="Gene3D" id="2.30.110.10">
    <property type="entry name" value="Electron Transport, Fmn-binding Protein, Chain A"/>
    <property type="match status" value="1"/>
</dbReference>
<dbReference type="EMBL" id="LR131273">
    <property type="protein sequence ID" value="VDR36938.1"/>
    <property type="molecule type" value="Genomic_DNA"/>
</dbReference>
<dbReference type="PANTHER" id="PTHR42815:SF2">
    <property type="entry name" value="FAD-BINDING, PUTATIVE (AFU_ORTHOLOGUE AFUA_6G07600)-RELATED"/>
    <property type="match status" value="1"/>
</dbReference>
<dbReference type="RefSeq" id="WP_126194390.1">
    <property type="nucleotide sequence ID" value="NZ_CP085954.1"/>
</dbReference>
<evidence type="ECO:0000313" key="3">
    <source>
        <dbReference type="EMBL" id="VDR36938.1"/>
    </source>
</evidence>
<accession>A0A3P8KBQ1</accession>
<feature type="domain" description="Pyridoxamine 5'-phosphate oxidase N-terminal" evidence="2">
    <location>
        <begin position="152"/>
        <end position="269"/>
    </location>
</feature>
<evidence type="ECO:0000259" key="2">
    <source>
        <dbReference type="Pfam" id="PF01243"/>
    </source>
</evidence>
<name>A0A3P8KBQ1_TSUPA</name>
<evidence type="ECO:0000256" key="1">
    <source>
        <dbReference type="SAM" id="MobiDB-lite"/>
    </source>
</evidence>
<evidence type="ECO:0000313" key="4">
    <source>
        <dbReference type="Proteomes" id="UP000271626"/>
    </source>
</evidence>
<dbReference type="PANTHER" id="PTHR42815">
    <property type="entry name" value="FAD-BINDING, PUTATIVE (AFU_ORTHOLOGUE AFUA_6G07600)-RELATED"/>
    <property type="match status" value="1"/>
</dbReference>
<dbReference type="AlphaFoldDB" id="A0A3P8KBQ1"/>
<organism evidence="3 4">
    <name type="scientific">Tsukamurella paurometabola</name>
    <name type="common">Corynebacterium paurometabolum</name>
    <dbReference type="NCBI Taxonomy" id="2061"/>
    <lineage>
        <taxon>Bacteria</taxon>
        <taxon>Bacillati</taxon>
        <taxon>Actinomycetota</taxon>
        <taxon>Actinomycetes</taxon>
        <taxon>Mycobacteriales</taxon>
        <taxon>Tsukamurellaceae</taxon>
        <taxon>Tsukamurella</taxon>
    </lineage>
</organism>
<feature type="region of interest" description="Disordered" evidence="1">
    <location>
        <begin position="169"/>
        <end position="189"/>
    </location>
</feature>
<dbReference type="OrthoDB" id="9790331at2"/>
<dbReference type="InterPro" id="IPR011576">
    <property type="entry name" value="Pyridox_Oxase_N"/>
</dbReference>
<proteinExistence type="predicted"/>
<dbReference type="SUPFAM" id="SSF50475">
    <property type="entry name" value="FMN-binding split barrel"/>
    <property type="match status" value="1"/>
</dbReference>
<feature type="compositionally biased region" description="Basic and acidic residues" evidence="1">
    <location>
        <begin position="169"/>
        <end position="185"/>
    </location>
</feature>
<dbReference type="Proteomes" id="UP000271626">
    <property type="component" value="Chromosome"/>
</dbReference>
<dbReference type="Pfam" id="PF01243">
    <property type="entry name" value="PNPOx_N"/>
    <property type="match status" value="1"/>
</dbReference>
<dbReference type="InterPro" id="IPR012349">
    <property type="entry name" value="Split_barrel_FMN-bd"/>
</dbReference>